<feature type="domain" description="MADF" evidence="1">
    <location>
        <begin position="18"/>
        <end position="116"/>
    </location>
</feature>
<proteinExistence type="predicted"/>
<dbReference type="Pfam" id="PF10545">
    <property type="entry name" value="MADF_DNA_bdg"/>
    <property type="match status" value="1"/>
</dbReference>
<dbReference type="InterPro" id="IPR006578">
    <property type="entry name" value="MADF-dom"/>
</dbReference>
<accession>A0A194PNX7</accession>
<dbReference type="EMBL" id="KQ459603">
    <property type="protein sequence ID" value="KPI92830.1"/>
    <property type="molecule type" value="Genomic_DNA"/>
</dbReference>
<dbReference type="PROSITE" id="PS51029">
    <property type="entry name" value="MADF"/>
    <property type="match status" value="1"/>
</dbReference>
<dbReference type="PANTHER" id="PTHR21505:SF8">
    <property type="entry name" value="DPT-YFP REPRESSOR BY OVEREXPRESSION, ISOFORM D-RELATED"/>
    <property type="match status" value="1"/>
</dbReference>
<gene>
    <name evidence="2" type="ORF">RR46_14051</name>
</gene>
<dbReference type="PANTHER" id="PTHR21505">
    <property type="entry name" value="MADF DOMAIN-CONTAINING PROTEIN-RELATED"/>
    <property type="match status" value="1"/>
</dbReference>
<reference evidence="2 3" key="1">
    <citation type="journal article" date="2015" name="Nat. Commun.">
        <title>Outbred genome sequencing and CRISPR/Cas9 gene editing in butterflies.</title>
        <authorList>
            <person name="Li X."/>
            <person name="Fan D."/>
            <person name="Zhang W."/>
            <person name="Liu G."/>
            <person name="Zhang L."/>
            <person name="Zhao L."/>
            <person name="Fang X."/>
            <person name="Chen L."/>
            <person name="Dong Y."/>
            <person name="Chen Y."/>
            <person name="Ding Y."/>
            <person name="Zhao R."/>
            <person name="Feng M."/>
            <person name="Zhu Y."/>
            <person name="Feng Y."/>
            <person name="Jiang X."/>
            <person name="Zhu D."/>
            <person name="Xiang H."/>
            <person name="Feng X."/>
            <person name="Li S."/>
            <person name="Wang J."/>
            <person name="Zhang G."/>
            <person name="Kronforst M.R."/>
            <person name="Wang W."/>
        </authorList>
    </citation>
    <scope>NUCLEOTIDE SEQUENCE [LARGE SCALE GENOMIC DNA]</scope>
    <source>
        <strain evidence="2">Ya'a_city_454_Px</strain>
        <tissue evidence="2">Whole body</tissue>
    </source>
</reference>
<protein>
    <recommendedName>
        <fullName evidence="1">MADF domain-containing protein</fullName>
    </recommendedName>
</protein>
<dbReference type="Proteomes" id="UP000053268">
    <property type="component" value="Unassembled WGS sequence"/>
</dbReference>
<keyword evidence="3" id="KW-1185">Reference proteome</keyword>
<evidence type="ECO:0000313" key="3">
    <source>
        <dbReference type="Proteomes" id="UP000053268"/>
    </source>
</evidence>
<organism evidence="2 3">
    <name type="scientific">Papilio xuthus</name>
    <name type="common">Asian swallowtail butterfly</name>
    <dbReference type="NCBI Taxonomy" id="66420"/>
    <lineage>
        <taxon>Eukaryota</taxon>
        <taxon>Metazoa</taxon>
        <taxon>Ecdysozoa</taxon>
        <taxon>Arthropoda</taxon>
        <taxon>Hexapoda</taxon>
        <taxon>Insecta</taxon>
        <taxon>Pterygota</taxon>
        <taxon>Neoptera</taxon>
        <taxon>Endopterygota</taxon>
        <taxon>Lepidoptera</taxon>
        <taxon>Glossata</taxon>
        <taxon>Ditrysia</taxon>
        <taxon>Papilionoidea</taxon>
        <taxon>Papilionidae</taxon>
        <taxon>Papilioninae</taxon>
        <taxon>Papilio</taxon>
    </lineage>
</organism>
<evidence type="ECO:0000313" key="2">
    <source>
        <dbReference type="EMBL" id="KPI92830.1"/>
    </source>
</evidence>
<evidence type="ECO:0000259" key="1">
    <source>
        <dbReference type="PROSITE" id="PS51029"/>
    </source>
</evidence>
<sequence length="242" mass="28410">MSTKWRNDISEERKFLSEFIDVYKSLPALWDSKKKIYYDRHKKNAAYEILIKKYREMYPKATREDVRKKINVFRSNYRNGLRKYYEALKSAKDKDLVPKPSLWYFKKFSFLKLSFGNLDINTDTSIFNSAQNNSEGFNVNTEPTVSILTSTGISIKMERKNYNENDDSDDVENCNEIVESNTQFVSNQGDEYYYWAMALAADIRKMDTTQQIYAKKAIAEVIMEGQLGLLHRNSIKINEDPL</sequence>
<dbReference type="SMART" id="SM00595">
    <property type="entry name" value="MADF"/>
    <property type="match status" value="1"/>
</dbReference>
<name>A0A194PNX7_PAPXU</name>
<dbReference type="AlphaFoldDB" id="A0A194PNX7"/>